<comment type="caution">
    <text evidence="3">The sequence shown here is derived from an EMBL/GenBank/DDBJ whole genome shotgun (WGS) entry which is preliminary data.</text>
</comment>
<evidence type="ECO:0000256" key="2">
    <source>
        <dbReference type="SAM" id="MobiDB-lite"/>
    </source>
</evidence>
<feature type="compositionally biased region" description="Polar residues" evidence="2">
    <location>
        <begin position="1"/>
        <end position="12"/>
    </location>
</feature>
<protein>
    <submittedName>
        <fullName evidence="3">Uncharacterized protein</fullName>
    </submittedName>
</protein>
<keyword evidence="4" id="KW-1185">Reference proteome</keyword>
<keyword evidence="1" id="KW-0175">Coiled coil</keyword>
<sequence length="337" mass="39572">MDRFRNPQQQPRYPTHRPLSPRGPLPNNNMNPWDPANAYNTFTDRPQFAGPPSPLTPTHFATTSSPHFASPVVPVQTPNSKLVPIEHFLTVLDKVRVCEDQNKLLQDNYNELQKRIAELETIRNETSVRHALETNEANAEAIMWKEEYFKEKLKCDNIIRERDEMSSKMVESENERTNLNSKLQAEEKKNQELSCTVSTLEKTAQRLKNNLKCHTSAHKEELEGQQKEFKKKLEDCSDAVEREMQLYIELAIKWGDLMKENVDIQKQMDKLKQENSKLLADLKTKNEKMECSPECQFEQENQELWKLVRQLKQSNDSEIILPKRRRKMKHERVDKMN</sequence>
<evidence type="ECO:0000313" key="4">
    <source>
        <dbReference type="Proteomes" id="UP001642540"/>
    </source>
</evidence>
<organism evidence="3 4">
    <name type="scientific">Orchesella dallaii</name>
    <dbReference type="NCBI Taxonomy" id="48710"/>
    <lineage>
        <taxon>Eukaryota</taxon>
        <taxon>Metazoa</taxon>
        <taxon>Ecdysozoa</taxon>
        <taxon>Arthropoda</taxon>
        <taxon>Hexapoda</taxon>
        <taxon>Collembola</taxon>
        <taxon>Entomobryomorpha</taxon>
        <taxon>Entomobryoidea</taxon>
        <taxon>Orchesellidae</taxon>
        <taxon>Orchesellinae</taxon>
        <taxon>Orchesella</taxon>
    </lineage>
</organism>
<reference evidence="3 4" key="1">
    <citation type="submission" date="2024-08" db="EMBL/GenBank/DDBJ databases">
        <authorList>
            <person name="Cucini C."/>
            <person name="Frati F."/>
        </authorList>
    </citation>
    <scope>NUCLEOTIDE SEQUENCE [LARGE SCALE GENOMIC DNA]</scope>
</reference>
<feature type="coiled-coil region" evidence="1">
    <location>
        <begin position="95"/>
        <end position="129"/>
    </location>
</feature>
<gene>
    <name evidence="3" type="ORF">ODALV1_LOCUS12107</name>
</gene>
<name>A0ABP1QJH1_9HEXA</name>
<evidence type="ECO:0000256" key="1">
    <source>
        <dbReference type="SAM" id="Coils"/>
    </source>
</evidence>
<dbReference type="EMBL" id="CAXLJM020000036">
    <property type="protein sequence ID" value="CAL8105560.1"/>
    <property type="molecule type" value="Genomic_DNA"/>
</dbReference>
<dbReference type="Proteomes" id="UP001642540">
    <property type="component" value="Unassembled WGS sequence"/>
</dbReference>
<feature type="region of interest" description="Disordered" evidence="2">
    <location>
        <begin position="166"/>
        <end position="185"/>
    </location>
</feature>
<feature type="compositionally biased region" description="Basic and acidic residues" evidence="2">
    <location>
        <begin position="166"/>
        <end position="176"/>
    </location>
</feature>
<evidence type="ECO:0000313" key="3">
    <source>
        <dbReference type="EMBL" id="CAL8105560.1"/>
    </source>
</evidence>
<feature type="region of interest" description="Disordered" evidence="2">
    <location>
        <begin position="1"/>
        <end position="62"/>
    </location>
</feature>
<accession>A0ABP1QJH1</accession>
<proteinExistence type="predicted"/>